<dbReference type="KEGG" id="mng:MNEG_12256"/>
<protein>
    <submittedName>
        <fullName evidence="2">Uncharacterized protein</fullName>
    </submittedName>
</protein>
<dbReference type="RefSeq" id="XP_013894728.1">
    <property type="nucleotide sequence ID" value="XM_014039274.1"/>
</dbReference>
<gene>
    <name evidence="2" type="ORF">MNEG_12256</name>
</gene>
<feature type="compositionally biased region" description="Low complexity" evidence="1">
    <location>
        <begin position="82"/>
        <end position="92"/>
    </location>
</feature>
<feature type="region of interest" description="Disordered" evidence="1">
    <location>
        <begin position="82"/>
        <end position="188"/>
    </location>
</feature>
<reference evidence="2 3" key="1">
    <citation type="journal article" date="2013" name="BMC Genomics">
        <title>Reconstruction of the lipid metabolism for the microalga Monoraphidium neglectum from its genome sequence reveals characteristics suitable for biofuel production.</title>
        <authorList>
            <person name="Bogen C."/>
            <person name="Al-Dilaimi A."/>
            <person name="Albersmeier A."/>
            <person name="Wichmann J."/>
            <person name="Grundmann M."/>
            <person name="Rupp O."/>
            <person name="Lauersen K.J."/>
            <person name="Blifernez-Klassen O."/>
            <person name="Kalinowski J."/>
            <person name="Goesmann A."/>
            <person name="Mussgnug J.H."/>
            <person name="Kruse O."/>
        </authorList>
    </citation>
    <scope>NUCLEOTIDE SEQUENCE [LARGE SCALE GENOMIC DNA]</scope>
    <source>
        <strain evidence="2 3">SAG 48.87</strain>
    </source>
</reference>
<proteinExistence type="predicted"/>
<sequence>MHNNQPLTYRLPANGQPVIQSVQHVPAQGILGAPAIVLPQGGAHVNLQAAAPQLVQYAVALPAPQQIRHIVAAPPPAAVVHVQGGPAYAPQPQAQPAPPPVQPPPPPRRAPPPPPHRLQQQQQPQQQWGTYGQGLLPQGQQQQQQQHPQQYQIAQAPPDRALPPYGSPGPHERAAWPPPRQHQPAAGA</sequence>
<name>A0A0D2KIV0_9CHLO</name>
<dbReference type="Proteomes" id="UP000054498">
    <property type="component" value="Unassembled WGS sequence"/>
</dbReference>
<feature type="compositionally biased region" description="Low complexity" evidence="1">
    <location>
        <begin position="117"/>
        <end position="152"/>
    </location>
</feature>
<evidence type="ECO:0000256" key="1">
    <source>
        <dbReference type="SAM" id="MobiDB-lite"/>
    </source>
</evidence>
<accession>A0A0D2KIV0</accession>
<dbReference type="EMBL" id="KK103367">
    <property type="protein sequence ID" value="KIY95708.1"/>
    <property type="molecule type" value="Genomic_DNA"/>
</dbReference>
<dbReference type="GeneID" id="25729600"/>
<feature type="non-terminal residue" evidence="2">
    <location>
        <position position="188"/>
    </location>
</feature>
<evidence type="ECO:0000313" key="3">
    <source>
        <dbReference type="Proteomes" id="UP000054498"/>
    </source>
</evidence>
<evidence type="ECO:0000313" key="2">
    <source>
        <dbReference type="EMBL" id="KIY95708.1"/>
    </source>
</evidence>
<organism evidence="2 3">
    <name type="scientific">Monoraphidium neglectum</name>
    <dbReference type="NCBI Taxonomy" id="145388"/>
    <lineage>
        <taxon>Eukaryota</taxon>
        <taxon>Viridiplantae</taxon>
        <taxon>Chlorophyta</taxon>
        <taxon>core chlorophytes</taxon>
        <taxon>Chlorophyceae</taxon>
        <taxon>CS clade</taxon>
        <taxon>Sphaeropleales</taxon>
        <taxon>Selenastraceae</taxon>
        <taxon>Monoraphidium</taxon>
    </lineage>
</organism>
<keyword evidence="3" id="KW-1185">Reference proteome</keyword>
<dbReference type="AlphaFoldDB" id="A0A0D2KIV0"/>
<feature type="compositionally biased region" description="Pro residues" evidence="1">
    <location>
        <begin position="93"/>
        <end position="116"/>
    </location>
</feature>